<feature type="chain" id="PRO_5003375876" description="Outer membrane protein beta-barrel domain-containing protein" evidence="1">
    <location>
        <begin position="22"/>
        <end position="212"/>
    </location>
</feature>
<evidence type="ECO:0000256" key="1">
    <source>
        <dbReference type="SAM" id="SignalP"/>
    </source>
</evidence>
<dbReference type="OrthoDB" id="1064107at2"/>
<dbReference type="AlphaFoldDB" id="F8N9J5"/>
<dbReference type="SUPFAM" id="SSF56925">
    <property type="entry name" value="OMPA-like"/>
    <property type="match status" value="1"/>
</dbReference>
<proteinExistence type="predicted"/>
<dbReference type="STRING" id="688246.Premu_0223"/>
<gene>
    <name evidence="3" type="ORF">Premu_0223</name>
</gene>
<dbReference type="Pfam" id="PF13568">
    <property type="entry name" value="OMP_b-brl_2"/>
    <property type="match status" value="1"/>
</dbReference>
<feature type="domain" description="Outer membrane protein beta-barrel" evidence="2">
    <location>
        <begin position="52"/>
        <end position="191"/>
    </location>
</feature>
<protein>
    <recommendedName>
        <fullName evidence="2">Outer membrane protein beta-barrel domain-containing protein</fullName>
    </recommendedName>
</protein>
<dbReference type="RefSeq" id="WP_007572422.1">
    <property type="nucleotide sequence ID" value="NZ_BPTS01000001.1"/>
</dbReference>
<dbReference type="HOGENOM" id="CLU_082049_0_0_10"/>
<sequence>MKKNILLAFAALLLCATTASAAMPVRKHRTYRRTTTTRVYHSYMSNSDHAIGSFNLQPKVGLNVTGITSGGSSSKYKCGFVGGLEGEYQVTRVLSLSAALDFSMQGYKSEVSSRGVDLTHTTSLNYINIPLMANFYVAKGFALKCGLQPGFNVADDNTGANSVDLSIPIGMSYEFNNVQLDARYNIGCTDIWDNSGSKNSVFQFTIGYKFDL</sequence>
<dbReference type="EMBL" id="GL945017">
    <property type="protein sequence ID" value="EGN55709.1"/>
    <property type="molecule type" value="Genomic_DNA"/>
</dbReference>
<dbReference type="InterPro" id="IPR011250">
    <property type="entry name" value="OMP/PagP_B-barrel"/>
</dbReference>
<feature type="signal peptide" evidence="1">
    <location>
        <begin position="1"/>
        <end position="21"/>
    </location>
</feature>
<reference evidence="4" key="1">
    <citation type="journal article" date="2011" name="Stand. Genomic Sci.">
        <title>Non-contiguous finished genome sequence of the opportunistic oral pathogen Prevotella multisaccharivorax type strain (PPPA20).</title>
        <authorList>
            <person name="Pati A."/>
            <person name="Gronow S."/>
            <person name="Lu M."/>
            <person name="Lapidus A."/>
            <person name="Nolan M."/>
            <person name="Lucas S."/>
            <person name="Hammon N."/>
            <person name="Deshpande S."/>
            <person name="Cheng J.F."/>
            <person name="Tapia R."/>
            <person name="Han C."/>
            <person name="Goodwin L."/>
            <person name="Pitluck S."/>
            <person name="Liolios K."/>
            <person name="Pagani I."/>
            <person name="Mavromatis K."/>
            <person name="Mikhailova N."/>
            <person name="Huntemann M."/>
            <person name="Chen A."/>
            <person name="Palaniappan K."/>
            <person name="Land M."/>
            <person name="Hauser L."/>
            <person name="Detter J.C."/>
            <person name="Brambilla E.M."/>
            <person name="Rohde M."/>
            <person name="Goker M."/>
            <person name="Woyke T."/>
            <person name="Bristow J."/>
            <person name="Eisen J.A."/>
            <person name="Markowitz V."/>
            <person name="Hugenholtz P."/>
            <person name="Kyrpides N.C."/>
            <person name="Klenk H.P."/>
            <person name="Ivanova N."/>
        </authorList>
    </citation>
    <scope>NUCLEOTIDE SEQUENCE [LARGE SCALE GENOMIC DNA]</scope>
    <source>
        <strain evidence="4">DSM 17128</strain>
    </source>
</reference>
<dbReference type="InterPro" id="IPR025665">
    <property type="entry name" value="Beta-barrel_OMP_2"/>
</dbReference>
<accession>F8N9J5</accession>
<dbReference type="Proteomes" id="UP000002772">
    <property type="component" value="Unassembled WGS sequence"/>
</dbReference>
<dbReference type="eggNOG" id="COG3637">
    <property type="taxonomic scope" value="Bacteria"/>
</dbReference>
<keyword evidence="4" id="KW-1185">Reference proteome</keyword>
<evidence type="ECO:0000313" key="3">
    <source>
        <dbReference type="EMBL" id="EGN55709.1"/>
    </source>
</evidence>
<name>F8N9J5_9BACT</name>
<organism evidence="3 4">
    <name type="scientific">Hallella multisaccharivorax DSM 17128</name>
    <dbReference type="NCBI Taxonomy" id="688246"/>
    <lineage>
        <taxon>Bacteria</taxon>
        <taxon>Pseudomonadati</taxon>
        <taxon>Bacteroidota</taxon>
        <taxon>Bacteroidia</taxon>
        <taxon>Bacteroidales</taxon>
        <taxon>Prevotellaceae</taxon>
        <taxon>Hallella</taxon>
    </lineage>
</organism>
<evidence type="ECO:0000313" key="4">
    <source>
        <dbReference type="Proteomes" id="UP000002772"/>
    </source>
</evidence>
<evidence type="ECO:0000259" key="2">
    <source>
        <dbReference type="Pfam" id="PF13568"/>
    </source>
</evidence>
<keyword evidence="1" id="KW-0732">Signal</keyword>